<evidence type="ECO:0000256" key="1">
    <source>
        <dbReference type="ARBA" id="ARBA00022450"/>
    </source>
</evidence>
<dbReference type="InterPro" id="IPR009081">
    <property type="entry name" value="PP-bd_ACP"/>
</dbReference>
<dbReference type="Proteomes" id="UP000248395">
    <property type="component" value="Unassembled WGS sequence"/>
</dbReference>
<dbReference type="InterPro" id="IPR006162">
    <property type="entry name" value="Ppantetheine_attach_site"/>
</dbReference>
<dbReference type="PROSITE" id="PS00012">
    <property type="entry name" value="PHOSPHOPANTETHEINE"/>
    <property type="match status" value="1"/>
</dbReference>
<accession>A0A318JRE6</accession>
<reference evidence="4 5" key="1">
    <citation type="submission" date="2018-05" db="EMBL/GenBank/DDBJ databases">
        <title>Genomic Encyclopedia of Type Strains, Phase IV (KMG-IV): sequencing the most valuable type-strain genomes for metagenomic binning, comparative biology and taxonomic classification.</title>
        <authorList>
            <person name="Goeker M."/>
        </authorList>
    </citation>
    <scope>NUCLEOTIDE SEQUENCE [LARGE SCALE GENOMIC DNA]</scope>
    <source>
        <strain evidence="4 5">DSM 25134</strain>
    </source>
</reference>
<feature type="domain" description="Carrier" evidence="3">
    <location>
        <begin position="1"/>
        <end position="77"/>
    </location>
</feature>
<keyword evidence="2" id="KW-0597">Phosphoprotein</keyword>
<protein>
    <submittedName>
        <fullName evidence="4">Acyl carrier protein</fullName>
    </submittedName>
</protein>
<dbReference type="Pfam" id="PF00550">
    <property type="entry name" value="PP-binding"/>
    <property type="match status" value="1"/>
</dbReference>
<evidence type="ECO:0000313" key="4">
    <source>
        <dbReference type="EMBL" id="PXX42907.1"/>
    </source>
</evidence>
<dbReference type="EMBL" id="QJKC01000016">
    <property type="protein sequence ID" value="PXX42907.1"/>
    <property type="molecule type" value="Genomic_DNA"/>
</dbReference>
<dbReference type="RefSeq" id="WP_059285210.1">
    <property type="nucleotide sequence ID" value="NZ_LNQU01000018.1"/>
</dbReference>
<dbReference type="AlphaFoldDB" id="A0A318JRE6"/>
<keyword evidence="1" id="KW-0596">Phosphopantetheine</keyword>
<proteinExistence type="predicted"/>
<evidence type="ECO:0000313" key="5">
    <source>
        <dbReference type="Proteomes" id="UP000248395"/>
    </source>
</evidence>
<gene>
    <name evidence="4" type="ORF">DFR38_11617</name>
</gene>
<keyword evidence="5" id="KW-1185">Reference proteome</keyword>
<sequence>MNTIEQIKQVIVEKFGVNADEVQAERPLGEYGLDSLGQIELLFAIEEHFEVSIPEEEAHVANLQELANLVDRFKAEKA</sequence>
<name>A0A318JRE6_9NEIS</name>
<evidence type="ECO:0000256" key="2">
    <source>
        <dbReference type="ARBA" id="ARBA00022553"/>
    </source>
</evidence>
<dbReference type="SUPFAM" id="SSF47336">
    <property type="entry name" value="ACP-like"/>
    <property type="match status" value="1"/>
</dbReference>
<organism evidence="4 5">
    <name type="scientific">Aquitalea magnusonii</name>
    <dbReference type="NCBI Taxonomy" id="332411"/>
    <lineage>
        <taxon>Bacteria</taxon>
        <taxon>Pseudomonadati</taxon>
        <taxon>Pseudomonadota</taxon>
        <taxon>Betaproteobacteria</taxon>
        <taxon>Neisseriales</taxon>
        <taxon>Chromobacteriaceae</taxon>
        <taxon>Aquitalea</taxon>
    </lineage>
</organism>
<evidence type="ECO:0000259" key="3">
    <source>
        <dbReference type="PROSITE" id="PS50075"/>
    </source>
</evidence>
<dbReference type="Gene3D" id="1.10.1200.10">
    <property type="entry name" value="ACP-like"/>
    <property type="match status" value="1"/>
</dbReference>
<dbReference type="PROSITE" id="PS50075">
    <property type="entry name" value="CARRIER"/>
    <property type="match status" value="1"/>
</dbReference>
<dbReference type="InterPro" id="IPR036736">
    <property type="entry name" value="ACP-like_sf"/>
</dbReference>
<dbReference type="OrthoDB" id="7063706at2"/>
<comment type="caution">
    <text evidence="4">The sequence shown here is derived from an EMBL/GenBank/DDBJ whole genome shotgun (WGS) entry which is preliminary data.</text>
</comment>